<dbReference type="PANTHER" id="PTHR34069:SF2">
    <property type="entry name" value="BETA-KETOACYL-[ACYL-CARRIER-PROTEIN] SYNTHASE III"/>
    <property type="match status" value="1"/>
</dbReference>
<protein>
    <recommendedName>
        <fullName evidence="3">Beta-ketoacyl-[acyl-carrier-protein] synthase III C-terminal domain-containing protein</fullName>
    </recommendedName>
</protein>
<gene>
    <name evidence="4" type="ORF">ADK38_07790</name>
</gene>
<keyword evidence="1" id="KW-0808">Transferase</keyword>
<sequence length="344" mass="36940">MKTKDVFVGGLGVYVPEKMSMETAVAEGMIDAAAAKEYDFAGIAVAGETPAPDMALHAVREALHRSGKDQSALGMLLYASVWYQGPDGWCPQYYIQRHAVGGNVVAAEVRQGCMGMFSALELAAGYLMGVPERDSAVITSADNFNSPRIDRLRFSPHFPMADAGCAVVLSRTPGFARLESVNAVTLPEYEGMHRSGEPMFPPGETLGRPLNFAATKKHWMENAEQPPGGPLPIIAAQDELVNRTLEESGIGIDDVTKVAYVNGSRGRVEGRGMIPLGLPMSRSTWDFSRTIGHAGASDQFISLEHLVRTGELGPGDHFLMLGVGPGFNIACAVFSILERPSWAE</sequence>
<dbReference type="EMBL" id="LGUT01000640">
    <property type="protein sequence ID" value="KOG90604.1"/>
    <property type="molecule type" value="Genomic_DNA"/>
</dbReference>
<dbReference type="RefSeq" id="WP_030874657.1">
    <property type="nucleotide sequence ID" value="NZ_JBIRHZ010000007.1"/>
</dbReference>
<reference evidence="4 5" key="1">
    <citation type="submission" date="2015-07" db="EMBL/GenBank/DDBJ databases">
        <authorList>
            <person name="Ju K.-S."/>
            <person name="Doroghazi J.R."/>
            <person name="Metcalf W.W."/>
        </authorList>
    </citation>
    <scope>NUCLEOTIDE SEQUENCE [LARGE SCALE GENOMIC DNA]</scope>
    <source>
        <strain evidence="4 5">NRRL B-3589</strain>
    </source>
</reference>
<evidence type="ECO:0000259" key="3">
    <source>
        <dbReference type="Pfam" id="PF08541"/>
    </source>
</evidence>
<dbReference type="SUPFAM" id="SSF53901">
    <property type="entry name" value="Thiolase-like"/>
    <property type="match status" value="1"/>
</dbReference>
<name>A0ABR5JAX6_9ACTN</name>
<dbReference type="Proteomes" id="UP000037020">
    <property type="component" value="Unassembled WGS sequence"/>
</dbReference>
<evidence type="ECO:0000313" key="4">
    <source>
        <dbReference type="EMBL" id="KOG90604.1"/>
    </source>
</evidence>
<dbReference type="Gene3D" id="3.40.47.10">
    <property type="match status" value="2"/>
</dbReference>
<dbReference type="InterPro" id="IPR013747">
    <property type="entry name" value="ACP_syn_III_C"/>
</dbReference>
<dbReference type="Pfam" id="PF08541">
    <property type="entry name" value="ACP_syn_III_C"/>
    <property type="match status" value="1"/>
</dbReference>
<accession>A0ABR5JAX6</accession>
<keyword evidence="2" id="KW-0012">Acyltransferase</keyword>
<proteinExistence type="predicted"/>
<organism evidence="4 5">
    <name type="scientific">Streptomyces varsoviensis</name>
    <dbReference type="NCBI Taxonomy" id="67373"/>
    <lineage>
        <taxon>Bacteria</taxon>
        <taxon>Bacillati</taxon>
        <taxon>Actinomycetota</taxon>
        <taxon>Actinomycetes</taxon>
        <taxon>Kitasatosporales</taxon>
        <taxon>Streptomycetaceae</taxon>
        <taxon>Streptomyces</taxon>
    </lineage>
</organism>
<comment type="caution">
    <text evidence="4">The sequence shown here is derived from an EMBL/GenBank/DDBJ whole genome shotgun (WGS) entry which is preliminary data.</text>
</comment>
<evidence type="ECO:0000256" key="2">
    <source>
        <dbReference type="ARBA" id="ARBA00023315"/>
    </source>
</evidence>
<evidence type="ECO:0000256" key="1">
    <source>
        <dbReference type="ARBA" id="ARBA00022679"/>
    </source>
</evidence>
<evidence type="ECO:0000313" key="5">
    <source>
        <dbReference type="Proteomes" id="UP000037020"/>
    </source>
</evidence>
<keyword evidence="5" id="KW-1185">Reference proteome</keyword>
<dbReference type="InterPro" id="IPR016039">
    <property type="entry name" value="Thiolase-like"/>
</dbReference>
<dbReference type="PANTHER" id="PTHR34069">
    <property type="entry name" value="3-OXOACYL-[ACYL-CARRIER-PROTEIN] SYNTHASE 3"/>
    <property type="match status" value="1"/>
</dbReference>
<dbReference type="CDD" id="cd00827">
    <property type="entry name" value="init_cond_enzymes"/>
    <property type="match status" value="1"/>
</dbReference>
<feature type="domain" description="Beta-ketoacyl-[acyl-carrier-protein] synthase III C-terminal" evidence="3">
    <location>
        <begin position="245"/>
        <end position="335"/>
    </location>
</feature>